<dbReference type="Proteomes" id="UP000192257">
    <property type="component" value="Unassembled WGS sequence"/>
</dbReference>
<feature type="compositionally biased region" description="Basic and acidic residues" evidence="1">
    <location>
        <begin position="521"/>
        <end position="531"/>
    </location>
</feature>
<protein>
    <submittedName>
        <fullName evidence="2">Uncharacterized protein</fullName>
    </submittedName>
</protein>
<reference evidence="2 3" key="1">
    <citation type="submission" date="2017-03" db="EMBL/GenBank/DDBJ databases">
        <title>An alternative strategy for trypanosome survival in the mammalian bloodstream revealed through genome and transcriptome analysis of the ubiquitous bovine parasite Trypanosoma (Megatrypanum) theileri.</title>
        <authorList>
            <person name="Kelly S."/>
            <person name="Ivens A."/>
            <person name="Mott A."/>
            <person name="O'Neill E."/>
            <person name="Emms D."/>
            <person name="Macleod O."/>
            <person name="Voorheis P."/>
            <person name="Matthews J."/>
            <person name="Matthews K."/>
            <person name="Carrington M."/>
        </authorList>
    </citation>
    <scope>NUCLEOTIDE SEQUENCE [LARGE SCALE GENOMIC DNA]</scope>
    <source>
        <strain evidence="2">Edinburgh</strain>
    </source>
</reference>
<accession>A0A1X0P9N5</accession>
<proteinExistence type="predicted"/>
<evidence type="ECO:0000313" key="3">
    <source>
        <dbReference type="Proteomes" id="UP000192257"/>
    </source>
</evidence>
<dbReference type="RefSeq" id="XP_028887692.1">
    <property type="nucleotide sequence ID" value="XM_029021184.1"/>
</dbReference>
<feature type="compositionally biased region" description="Basic and acidic residues" evidence="1">
    <location>
        <begin position="566"/>
        <end position="577"/>
    </location>
</feature>
<name>A0A1X0P9N5_9TRYP</name>
<keyword evidence="3" id="KW-1185">Reference proteome</keyword>
<comment type="caution">
    <text evidence="2">The sequence shown here is derived from an EMBL/GenBank/DDBJ whole genome shotgun (WGS) entry which is preliminary data.</text>
</comment>
<dbReference type="OrthoDB" id="248864at2759"/>
<gene>
    <name evidence="2" type="ORF">TM35_000015030</name>
</gene>
<evidence type="ECO:0000313" key="2">
    <source>
        <dbReference type="EMBL" id="ORC93626.1"/>
    </source>
</evidence>
<sequence>MDVVDASDTLTDQGSQEEKKQSSPICICVRFDANPIDTADNVFRGVRAFHSPSEVVVPLKGMLLEDITLDDLLTEFMSRAIRRFPRLSIRTVDSFYLNVEGLPMSIDRLSEQSPLIRLDVNMNGQDTLDNFFAPPLTTGPTVYDITAHWLSNIPGATNFSRNAAEESSLSRVLVEKKKKESDSAINVAEEEGNNETENGNENGKCDFAEETLPAPVVYPFTQRCTYAKLWPRTSESSGEVLASMELATLRAAALTATLTEREAARKERCKLESEEQASRRLLMGDEREARRTIAEIEGEGREQVIRLLRLMPDDVLPPGISPVSSPKCYRRYPMDTEPLFPPYSSSYKEELAQRVEETAWLSHVFASTPIVGSALVVAKESKKKNQKNDNRNNINNIGTGTASYASAGNAAAATRGGLDAVSSEVDGKNVNKSEMDDEVEDEYSAAMEDLIQHYADVRRDLLLWERQTFRALTTEMLLILEKQKRLDEEILRTAFHEELEKGGVLDFDNYAVHYEQQHALTQKEKTPDTKPNDTSQSNVTHQRETSPVLLESFGVYRGKEMKEEDFKTEAKSVDTEKTGITGEPTITIPPRPRPRSPRSCLADDEKFHQAIEESKARAKAILETIALIDMRWHEPVSFKLAKHRFILTEKDERKVILADEKKEWTELVKFAKERGLDLESRELLSYLRLIEPVVNGEQAERDILNEQQERHIALLFSLYYRGVERIQALLRQRE</sequence>
<feature type="region of interest" description="Disordered" evidence="1">
    <location>
        <begin position="566"/>
        <end position="600"/>
    </location>
</feature>
<dbReference type="EMBL" id="NBCO01000001">
    <property type="protein sequence ID" value="ORC93626.1"/>
    <property type="molecule type" value="Genomic_DNA"/>
</dbReference>
<feature type="region of interest" description="Disordered" evidence="1">
    <location>
        <begin position="519"/>
        <end position="544"/>
    </location>
</feature>
<organism evidence="2 3">
    <name type="scientific">Trypanosoma theileri</name>
    <dbReference type="NCBI Taxonomy" id="67003"/>
    <lineage>
        <taxon>Eukaryota</taxon>
        <taxon>Discoba</taxon>
        <taxon>Euglenozoa</taxon>
        <taxon>Kinetoplastea</taxon>
        <taxon>Metakinetoplastina</taxon>
        <taxon>Trypanosomatida</taxon>
        <taxon>Trypanosomatidae</taxon>
        <taxon>Trypanosoma</taxon>
    </lineage>
</organism>
<feature type="region of interest" description="Disordered" evidence="1">
    <location>
        <begin position="180"/>
        <end position="200"/>
    </location>
</feature>
<dbReference type="VEuPathDB" id="TriTrypDB:TM35_000015030"/>
<evidence type="ECO:0000256" key="1">
    <source>
        <dbReference type="SAM" id="MobiDB-lite"/>
    </source>
</evidence>
<dbReference type="GeneID" id="39980964"/>
<dbReference type="AlphaFoldDB" id="A0A1X0P9N5"/>